<feature type="region of interest" description="Disordered" evidence="1">
    <location>
        <begin position="1"/>
        <end position="21"/>
    </location>
</feature>
<reference evidence="2 3" key="1">
    <citation type="submission" date="2020-08" db="EMBL/GenBank/DDBJ databases">
        <title>Genomic Encyclopedia of Type Strains, Phase IV (KMG-IV): sequencing the most valuable type-strain genomes for metagenomic binning, comparative biology and taxonomic classification.</title>
        <authorList>
            <person name="Goeker M."/>
        </authorList>
    </citation>
    <scope>NUCLEOTIDE SEQUENCE [LARGE SCALE GENOMIC DNA]</scope>
    <source>
        <strain evidence="2 3">DSM 29007</strain>
    </source>
</reference>
<sequence length="79" mass="8866">MKKTPQVRARHHKPDSGVKLRRPAVFLSSDDVPAPSLDEARRRIWSSPDFFASLDAETRAELASYDHPEVIGPPATDDR</sequence>
<dbReference type="Proteomes" id="UP000582837">
    <property type="component" value="Unassembled WGS sequence"/>
</dbReference>
<evidence type="ECO:0000313" key="2">
    <source>
        <dbReference type="EMBL" id="MBB6073794.1"/>
    </source>
</evidence>
<dbReference type="EMBL" id="JACHIA010000029">
    <property type="protein sequence ID" value="MBB6073794.1"/>
    <property type="molecule type" value="Genomic_DNA"/>
</dbReference>
<comment type="caution">
    <text evidence="2">The sequence shown here is derived from an EMBL/GenBank/DDBJ whole genome shotgun (WGS) entry which is preliminary data.</text>
</comment>
<name>A0A841H791_9BACT</name>
<dbReference type="RefSeq" id="WP_170035199.1">
    <property type="nucleotide sequence ID" value="NZ_JABDTL010000001.1"/>
</dbReference>
<organism evidence="2 3">
    <name type="scientific">Longimicrobium terrae</name>
    <dbReference type="NCBI Taxonomy" id="1639882"/>
    <lineage>
        <taxon>Bacteria</taxon>
        <taxon>Pseudomonadati</taxon>
        <taxon>Gemmatimonadota</taxon>
        <taxon>Longimicrobiia</taxon>
        <taxon>Longimicrobiales</taxon>
        <taxon>Longimicrobiaceae</taxon>
        <taxon>Longimicrobium</taxon>
    </lineage>
</organism>
<keyword evidence="3" id="KW-1185">Reference proteome</keyword>
<proteinExistence type="predicted"/>
<accession>A0A841H791</accession>
<dbReference type="AlphaFoldDB" id="A0A841H791"/>
<protein>
    <submittedName>
        <fullName evidence="2">Uncharacterized protein</fullName>
    </submittedName>
</protein>
<gene>
    <name evidence="2" type="ORF">HNQ61_005472</name>
</gene>
<evidence type="ECO:0000313" key="3">
    <source>
        <dbReference type="Proteomes" id="UP000582837"/>
    </source>
</evidence>
<evidence type="ECO:0000256" key="1">
    <source>
        <dbReference type="SAM" id="MobiDB-lite"/>
    </source>
</evidence>
<feature type="compositionally biased region" description="Basic residues" evidence="1">
    <location>
        <begin position="1"/>
        <end position="13"/>
    </location>
</feature>